<evidence type="ECO:0000313" key="2">
    <source>
        <dbReference type="Proteomes" id="UP001163603"/>
    </source>
</evidence>
<accession>A0ACC0ZAC0</accession>
<name>A0ACC0ZAC0_9ROSI</name>
<dbReference type="EMBL" id="CM047737">
    <property type="protein sequence ID" value="KAJ0047537.1"/>
    <property type="molecule type" value="Genomic_DNA"/>
</dbReference>
<gene>
    <name evidence="1" type="ORF">Pint_15957</name>
</gene>
<proteinExistence type="predicted"/>
<dbReference type="Proteomes" id="UP001163603">
    <property type="component" value="Chromosome 2"/>
</dbReference>
<comment type="caution">
    <text evidence="1">The sequence shown here is derived from an EMBL/GenBank/DDBJ whole genome shotgun (WGS) entry which is preliminary data.</text>
</comment>
<sequence length="40" mass="4473">MVFLKVGMTHSYGNGRRIDDSKALAELNFEIGDYLDVAIL</sequence>
<evidence type="ECO:0000313" key="1">
    <source>
        <dbReference type="EMBL" id="KAJ0047537.1"/>
    </source>
</evidence>
<protein>
    <submittedName>
        <fullName evidence="1">Uncharacterized protein</fullName>
    </submittedName>
</protein>
<reference evidence="2" key="1">
    <citation type="journal article" date="2023" name="G3 (Bethesda)">
        <title>Genome assembly and association tests identify interacting loci associated with vigor, precocity, and sex in interspecific pistachio rootstocks.</title>
        <authorList>
            <person name="Palmer W."/>
            <person name="Jacygrad E."/>
            <person name="Sagayaradj S."/>
            <person name="Cavanaugh K."/>
            <person name="Han R."/>
            <person name="Bertier L."/>
            <person name="Beede B."/>
            <person name="Kafkas S."/>
            <person name="Golino D."/>
            <person name="Preece J."/>
            <person name="Michelmore R."/>
        </authorList>
    </citation>
    <scope>NUCLEOTIDE SEQUENCE [LARGE SCALE GENOMIC DNA]</scope>
</reference>
<organism evidence="1 2">
    <name type="scientific">Pistacia integerrima</name>
    <dbReference type="NCBI Taxonomy" id="434235"/>
    <lineage>
        <taxon>Eukaryota</taxon>
        <taxon>Viridiplantae</taxon>
        <taxon>Streptophyta</taxon>
        <taxon>Embryophyta</taxon>
        <taxon>Tracheophyta</taxon>
        <taxon>Spermatophyta</taxon>
        <taxon>Magnoliopsida</taxon>
        <taxon>eudicotyledons</taxon>
        <taxon>Gunneridae</taxon>
        <taxon>Pentapetalae</taxon>
        <taxon>rosids</taxon>
        <taxon>malvids</taxon>
        <taxon>Sapindales</taxon>
        <taxon>Anacardiaceae</taxon>
        <taxon>Pistacia</taxon>
    </lineage>
</organism>
<keyword evidence="2" id="KW-1185">Reference proteome</keyword>